<name>A0A9D4LZL3_DREPO</name>
<reference evidence="1" key="2">
    <citation type="submission" date="2020-11" db="EMBL/GenBank/DDBJ databases">
        <authorList>
            <person name="McCartney M.A."/>
            <person name="Auch B."/>
            <person name="Kono T."/>
            <person name="Mallez S."/>
            <person name="Becker A."/>
            <person name="Gohl D.M."/>
            <person name="Silverstein K.A.T."/>
            <person name="Koren S."/>
            <person name="Bechman K.B."/>
            <person name="Herman A."/>
            <person name="Abrahante J.E."/>
            <person name="Garbe J."/>
        </authorList>
    </citation>
    <scope>NUCLEOTIDE SEQUENCE</scope>
    <source>
        <strain evidence="1">Duluth1</strain>
        <tissue evidence="1">Whole animal</tissue>
    </source>
</reference>
<gene>
    <name evidence="1" type="ORF">DPMN_030255</name>
</gene>
<reference evidence="1" key="1">
    <citation type="journal article" date="2019" name="bioRxiv">
        <title>The Genome of the Zebra Mussel, Dreissena polymorpha: A Resource for Invasive Species Research.</title>
        <authorList>
            <person name="McCartney M.A."/>
            <person name="Auch B."/>
            <person name="Kono T."/>
            <person name="Mallez S."/>
            <person name="Zhang Y."/>
            <person name="Obille A."/>
            <person name="Becker A."/>
            <person name="Abrahante J.E."/>
            <person name="Garbe J."/>
            <person name="Badalamenti J.P."/>
            <person name="Herman A."/>
            <person name="Mangelson H."/>
            <person name="Liachko I."/>
            <person name="Sullivan S."/>
            <person name="Sone E.D."/>
            <person name="Koren S."/>
            <person name="Silverstein K.A.T."/>
            <person name="Beckman K.B."/>
            <person name="Gohl D.M."/>
        </authorList>
    </citation>
    <scope>NUCLEOTIDE SEQUENCE</scope>
    <source>
        <strain evidence="1">Duluth1</strain>
        <tissue evidence="1">Whole animal</tissue>
    </source>
</reference>
<proteinExistence type="predicted"/>
<evidence type="ECO:0000313" key="2">
    <source>
        <dbReference type="Proteomes" id="UP000828390"/>
    </source>
</evidence>
<protein>
    <submittedName>
        <fullName evidence="1">Uncharacterized protein</fullName>
    </submittedName>
</protein>
<dbReference type="EMBL" id="JAIWYP010000002">
    <property type="protein sequence ID" value="KAH3867130.1"/>
    <property type="molecule type" value="Genomic_DNA"/>
</dbReference>
<dbReference type="Proteomes" id="UP000828390">
    <property type="component" value="Unassembled WGS sequence"/>
</dbReference>
<comment type="caution">
    <text evidence="1">The sequence shown here is derived from an EMBL/GenBank/DDBJ whole genome shotgun (WGS) entry which is preliminary data.</text>
</comment>
<dbReference type="AlphaFoldDB" id="A0A9D4LZL3"/>
<keyword evidence="2" id="KW-1185">Reference proteome</keyword>
<organism evidence="1 2">
    <name type="scientific">Dreissena polymorpha</name>
    <name type="common">Zebra mussel</name>
    <name type="synonym">Mytilus polymorpha</name>
    <dbReference type="NCBI Taxonomy" id="45954"/>
    <lineage>
        <taxon>Eukaryota</taxon>
        <taxon>Metazoa</taxon>
        <taxon>Spiralia</taxon>
        <taxon>Lophotrochozoa</taxon>
        <taxon>Mollusca</taxon>
        <taxon>Bivalvia</taxon>
        <taxon>Autobranchia</taxon>
        <taxon>Heteroconchia</taxon>
        <taxon>Euheterodonta</taxon>
        <taxon>Imparidentia</taxon>
        <taxon>Neoheterodontei</taxon>
        <taxon>Myida</taxon>
        <taxon>Dreissenoidea</taxon>
        <taxon>Dreissenidae</taxon>
        <taxon>Dreissena</taxon>
    </lineage>
</organism>
<sequence>MKFRRQQRNSETLKRNAHVYELTKSHDTKDLYETQKEKPNTGWFFWESLPKNNSRRQRASRSSENVAEILEVIQETPQKSVRTVLGDINSKALDDFVLL</sequence>
<accession>A0A9D4LZL3</accession>
<evidence type="ECO:0000313" key="1">
    <source>
        <dbReference type="EMBL" id="KAH3867130.1"/>
    </source>
</evidence>